<dbReference type="Pfam" id="PF14129">
    <property type="entry name" value="DUF4296"/>
    <property type="match status" value="1"/>
</dbReference>
<dbReference type="Proteomes" id="UP000473278">
    <property type="component" value="Unassembled WGS sequence"/>
</dbReference>
<organism evidence="2 3">
    <name type="scientific">Halalkalibaculum roseum</name>
    <dbReference type="NCBI Taxonomy" id="2709311"/>
    <lineage>
        <taxon>Bacteria</taxon>
        <taxon>Pseudomonadati</taxon>
        <taxon>Balneolota</taxon>
        <taxon>Balneolia</taxon>
        <taxon>Balneolales</taxon>
        <taxon>Balneolaceae</taxon>
        <taxon>Halalkalibaculum</taxon>
    </lineage>
</organism>
<evidence type="ECO:0000259" key="1">
    <source>
        <dbReference type="Pfam" id="PF14129"/>
    </source>
</evidence>
<protein>
    <submittedName>
        <fullName evidence="2">DUF4296 domain-containing protein</fullName>
    </submittedName>
</protein>
<name>A0A6M1SXS7_9BACT</name>
<dbReference type="RefSeq" id="WP_165142090.1">
    <property type="nucleotide sequence ID" value="NZ_JAALLT010000003.1"/>
</dbReference>
<sequence length="121" mass="14412">MSRTILSVIFVFVVFWFAGCNQNSSPSAVIGEEKYIDLMVELQLFRSYIRTVPSDSATIDSLQTEIFNKYNVTREEFRKSHQYYQQQYVQQKERIDRAIEQLRMDQVQSDSTRPWEQNANR</sequence>
<dbReference type="AlphaFoldDB" id="A0A6M1SXS7"/>
<dbReference type="InterPro" id="IPR025381">
    <property type="entry name" value="DUF4296"/>
</dbReference>
<feature type="domain" description="DUF4296" evidence="1">
    <location>
        <begin position="26"/>
        <end position="105"/>
    </location>
</feature>
<accession>A0A6M1SXS7</accession>
<comment type="caution">
    <text evidence="2">The sequence shown here is derived from an EMBL/GenBank/DDBJ whole genome shotgun (WGS) entry which is preliminary data.</text>
</comment>
<keyword evidence="3" id="KW-1185">Reference proteome</keyword>
<proteinExistence type="predicted"/>
<gene>
    <name evidence="2" type="ORF">G3570_10570</name>
</gene>
<evidence type="ECO:0000313" key="2">
    <source>
        <dbReference type="EMBL" id="NGP77078.1"/>
    </source>
</evidence>
<dbReference type="PROSITE" id="PS51257">
    <property type="entry name" value="PROKAR_LIPOPROTEIN"/>
    <property type="match status" value="1"/>
</dbReference>
<evidence type="ECO:0000313" key="3">
    <source>
        <dbReference type="Proteomes" id="UP000473278"/>
    </source>
</evidence>
<reference evidence="2 3" key="1">
    <citation type="submission" date="2020-02" db="EMBL/GenBank/DDBJ databases">
        <title>Balneolaceae bacterium YR4-1, complete genome.</title>
        <authorList>
            <person name="Li Y."/>
            <person name="Wu S."/>
        </authorList>
    </citation>
    <scope>NUCLEOTIDE SEQUENCE [LARGE SCALE GENOMIC DNA]</scope>
    <source>
        <strain evidence="2 3">YR4-1</strain>
    </source>
</reference>
<dbReference type="EMBL" id="JAALLT010000003">
    <property type="protein sequence ID" value="NGP77078.1"/>
    <property type="molecule type" value="Genomic_DNA"/>
</dbReference>